<gene>
    <name evidence="1" type="ORF">KAR29_13530</name>
</gene>
<keyword evidence="2" id="KW-1185">Reference proteome</keyword>
<dbReference type="KEGG" id="aram:KAR29_13530"/>
<proteinExistence type="predicted"/>
<dbReference type="AlphaFoldDB" id="A0A9Q7EV92"/>
<dbReference type="Proteomes" id="UP000671879">
    <property type="component" value="Chromosome"/>
</dbReference>
<organism evidence="1 2">
    <name type="scientific">Aminithiophilus ramosus</name>
    <dbReference type="NCBI Taxonomy" id="3029084"/>
    <lineage>
        <taxon>Bacteria</taxon>
        <taxon>Thermotogati</taxon>
        <taxon>Synergistota</taxon>
        <taxon>Synergistia</taxon>
        <taxon>Synergistales</taxon>
        <taxon>Aminithiophilaceae</taxon>
        <taxon>Aminithiophilus</taxon>
    </lineage>
</organism>
<evidence type="ECO:0000313" key="2">
    <source>
        <dbReference type="Proteomes" id="UP000671879"/>
    </source>
</evidence>
<evidence type="ECO:0000313" key="1">
    <source>
        <dbReference type="EMBL" id="QTX32303.1"/>
    </source>
</evidence>
<reference evidence="2" key="1">
    <citation type="submission" date="2021-04" db="EMBL/GenBank/DDBJ databases">
        <title>A novel Synergistetes isolate from a pyrite-forming mixed culture.</title>
        <authorList>
            <person name="Bunk B."/>
            <person name="Sproer C."/>
            <person name="Spring S."/>
            <person name="Pester M."/>
        </authorList>
    </citation>
    <scope>NUCLEOTIDE SEQUENCE [LARGE SCALE GENOMIC DNA]</scope>
    <source>
        <strain evidence="2">J.5.4.2-T.3.5.2</strain>
    </source>
</reference>
<protein>
    <submittedName>
        <fullName evidence="1">Uncharacterized protein</fullName>
    </submittedName>
</protein>
<dbReference type="EMBL" id="CP072943">
    <property type="protein sequence ID" value="QTX32303.1"/>
    <property type="molecule type" value="Genomic_DNA"/>
</dbReference>
<sequence>MAFVYGAAISRLREETMKLKASREALLKGAGQIYLEGNRFLNALATVVSHGGQEVSFSWGTMAFTVALGDKGKYVCKYDPTTGDGELRRYVDDMGLDLRLACLLYILNHSDDVAAACAEAVRARREVVDEGTALMERLTT</sequence>
<name>A0A9Q7EV92_9BACT</name>
<accession>A0A9Q7EV92</accession>
<dbReference type="RefSeq" id="WP_274373526.1">
    <property type="nucleotide sequence ID" value="NZ_CP072943.1"/>
</dbReference>